<dbReference type="RefSeq" id="WP_156626575.1">
    <property type="nucleotide sequence ID" value="NZ_CACRTO010000020.1"/>
</dbReference>
<keyword evidence="2" id="KW-0413">Isomerase</keyword>
<proteinExistence type="predicted"/>
<name>A0A6N3E9M4_9CLOT</name>
<dbReference type="AlphaFoldDB" id="A0A6N3E9M4"/>
<dbReference type="SUPFAM" id="SSF51658">
    <property type="entry name" value="Xylose isomerase-like"/>
    <property type="match status" value="1"/>
</dbReference>
<dbReference type="GO" id="GO:0016853">
    <property type="term" value="F:isomerase activity"/>
    <property type="evidence" value="ECO:0007669"/>
    <property type="project" value="UniProtKB-KW"/>
</dbReference>
<dbReference type="PANTHER" id="PTHR12110">
    <property type="entry name" value="HYDROXYPYRUVATE ISOMERASE"/>
    <property type="match status" value="1"/>
</dbReference>
<reference evidence="2" key="1">
    <citation type="submission" date="2019-11" db="EMBL/GenBank/DDBJ databases">
        <authorList>
            <person name="Feng L."/>
        </authorList>
    </citation>
    <scope>NUCLEOTIDE SEQUENCE</scope>
    <source>
        <strain evidence="2">CTertiumLFYP3</strain>
    </source>
</reference>
<protein>
    <submittedName>
        <fullName evidence="2">Xylose isomerase-like TIM barrel</fullName>
    </submittedName>
</protein>
<sequence>MKCKFAAQMYSVRKEFEKDCEGTIKKLKEIGFDYVQVDGMRGHDERVVADLLKKYDLKPVGLHIKHDRFMNDLDGIVEEAYLFGCKTIYDKYIDDEEQNEEGYRKTKEALVEAARKLGALGFRVGLHNPEYDYNNQIDGRNVMEYITDPVNGTCVYAEPDTYWITVAGKDPVEEIKKYSGRMPIIHCKDIIKSLDPMDFENNLTEVGSGDVDFKSILKYGVENGVEYFCIEQDHSKIGMFESLKMGLEYLTNLAKEI</sequence>
<dbReference type="EMBL" id="CACRTO010000020">
    <property type="protein sequence ID" value="VYU34417.1"/>
    <property type="molecule type" value="Genomic_DNA"/>
</dbReference>
<gene>
    <name evidence="2" type="ORF">CTLFYP3_02124</name>
</gene>
<dbReference type="InterPro" id="IPR013022">
    <property type="entry name" value="Xyl_isomerase-like_TIM-brl"/>
</dbReference>
<dbReference type="InterPro" id="IPR036237">
    <property type="entry name" value="Xyl_isomerase-like_sf"/>
</dbReference>
<evidence type="ECO:0000259" key="1">
    <source>
        <dbReference type="Pfam" id="PF01261"/>
    </source>
</evidence>
<dbReference type="Gene3D" id="3.20.20.150">
    <property type="entry name" value="Divalent-metal-dependent TIM barrel enzymes"/>
    <property type="match status" value="1"/>
</dbReference>
<dbReference type="PANTHER" id="PTHR12110:SF41">
    <property type="entry name" value="INOSOSE DEHYDRATASE"/>
    <property type="match status" value="1"/>
</dbReference>
<dbReference type="InterPro" id="IPR050312">
    <property type="entry name" value="IolE/XylAMocC-like"/>
</dbReference>
<accession>A0A6N3E9M4</accession>
<dbReference type="Pfam" id="PF01261">
    <property type="entry name" value="AP_endonuc_2"/>
    <property type="match status" value="1"/>
</dbReference>
<organism evidence="2">
    <name type="scientific">Clostridium tertium</name>
    <dbReference type="NCBI Taxonomy" id="1559"/>
    <lineage>
        <taxon>Bacteria</taxon>
        <taxon>Bacillati</taxon>
        <taxon>Bacillota</taxon>
        <taxon>Clostridia</taxon>
        <taxon>Eubacteriales</taxon>
        <taxon>Clostridiaceae</taxon>
        <taxon>Clostridium</taxon>
    </lineage>
</organism>
<evidence type="ECO:0000313" key="2">
    <source>
        <dbReference type="EMBL" id="VYU34417.1"/>
    </source>
</evidence>
<feature type="domain" description="Xylose isomerase-like TIM barrel" evidence="1">
    <location>
        <begin position="25"/>
        <end position="219"/>
    </location>
</feature>